<evidence type="ECO:0000313" key="1">
    <source>
        <dbReference type="EMBL" id="KEZ86205.1"/>
    </source>
</evidence>
<name>A0A084JB71_9FIRM</name>
<proteinExistence type="predicted"/>
<gene>
    <name evidence="1" type="ORF">IO98_23240</name>
</gene>
<evidence type="ECO:0000313" key="2">
    <source>
        <dbReference type="Proteomes" id="UP000028525"/>
    </source>
</evidence>
<dbReference type="Proteomes" id="UP000028525">
    <property type="component" value="Unassembled WGS sequence"/>
</dbReference>
<comment type="caution">
    <text evidence="1">The sequence shown here is derived from an EMBL/GenBank/DDBJ whole genome shotgun (WGS) entry which is preliminary data.</text>
</comment>
<accession>A0A084JB71</accession>
<protein>
    <submittedName>
        <fullName evidence="1">Uncharacterized protein</fullName>
    </submittedName>
</protein>
<dbReference type="EMBL" id="JPME01000047">
    <property type="protein sequence ID" value="KEZ86205.1"/>
    <property type="molecule type" value="Genomic_DNA"/>
</dbReference>
<sequence>MKMRIKLKRGKGGGSYEYSLDDTGKIENLRVERGLTPEHLVSLFPALRGACKRDRASRAGKNGNNVLYLLIISYNKI</sequence>
<dbReference type="RefSeq" id="WP_038285015.1">
    <property type="nucleotide sequence ID" value="NZ_JPME01000047.1"/>
</dbReference>
<dbReference type="AlphaFoldDB" id="A0A084JB71"/>
<organism evidence="1 2">
    <name type="scientific">Lacrimispora celerecrescens</name>
    <dbReference type="NCBI Taxonomy" id="29354"/>
    <lineage>
        <taxon>Bacteria</taxon>
        <taxon>Bacillati</taxon>
        <taxon>Bacillota</taxon>
        <taxon>Clostridia</taxon>
        <taxon>Lachnospirales</taxon>
        <taxon>Lachnospiraceae</taxon>
        <taxon>Lacrimispora</taxon>
    </lineage>
</organism>
<reference evidence="1 2" key="1">
    <citation type="submission" date="2014-07" db="EMBL/GenBank/DDBJ databases">
        <title>Draft genome of Clostridium celerecrescens 152B isolated from sediments associated with methane hydrate from Krishna Godavari basin.</title>
        <authorList>
            <person name="Honkalas V.S."/>
            <person name="Dabir A.P."/>
            <person name="Arora P."/>
            <person name="Dhakephalkar P.K."/>
        </authorList>
    </citation>
    <scope>NUCLEOTIDE SEQUENCE [LARGE SCALE GENOMIC DNA]</scope>
    <source>
        <strain evidence="1 2">152B</strain>
    </source>
</reference>
<keyword evidence="2" id="KW-1185">Reference proteome</keyword>
<dbReference type="STRING" id="29354.IO98_23240"/>